<comment type="caution">
    <text evidence="2">The sequence shown here is derived from an EMBL/GenBank/DDBJ whole genome shotgun (WGS) entry which is preliminary data.</text>
</comment>
<evidence type="ECO:0000313" key="2">
    <source>
        <dbReference type="EMBL" id="TVO55320.1"/>
    </source>
</evidence>
<gene>
    <name evidence="2" type="ORF">FHP91_12630</name>
</gene>
<dbReference type="RefSeq" id="WP_144309933.1">
    <property type="nucleotide sequence ID" value="NZ_VMNK01000011.1"/>
</dbReference>
<protein>
    <submittedName>
        <fullName evidence="2">FRG domain-containing protein</fullName>
    </submittedName>
</protein>
<dbReference type="AlphaFoldDB" id="A0A557QQY3"/>
<dbReference type="Proteomes" id="UP000319502">
    <property type="component" value="Unassembled WGS sequence"/>
</dbReference>
<dbReference type="EMBL" id="VMNK01000011">
    <property type="protein sequence ID" value="TVO55320.1"/>
    <property type="molecule type" value="Genomic_DNA"/>
</dbReference>
<name>A0A557QQY3_9RHOO</name>
<organism evidence="2 3">
    <name type="scientific">Denitromonas halophila</name>
    <dbReference type="NCBI Taxonomy" id="1629404"/>
    <lineage>
        <taxon>Bacteria</taxon>
        <taxon>Pseudomonadati</taxon>
        <taxon>Pseudomonadota</taxon>
        <taxon>Betaproteobacteria</taxon>
        <taxon>Rhodocyclales</taxon>
        <taxon>Zoogloeaceae</taxon>
        <taxon>Denitromonas</taxon>
    </lineage>
</organism>
<accession>A0A557QQY3</accession>
<feature type="domain" description="FRG" evidence="1">
    <location>
        <begin position="28"/>
        <end position="139"/>
    </location>
</feature>
<dbReference type="Pfam" id="PF08867">
    <property type="entry name" value="FRG"/>
    <property type="match status" value="1"/>
</dbReference>
<proteinExistence type="predicted"/>
<sequence>MNEFTVENFEDYLTTVRDSLGVVEKNGKRVRRYFRGQSKRALEGYDLKPSIGRYDHLSGLPPAERDRLENEVLETFGNHLLTYVNHLPRNDWEALAIAQHHGLPTRFMDWTTNPLVALYFACRDSKKNKDGNPLDSAVYVLISEPPRYSELRRQQKNGGAKVAESETAIAVPGDEDGYEDYELGEEGEPPVIEDDELDTATIARPRTQSETVKEGEPSPFDITGNVIYDPPHVSPRIRAQDGVLLACHQPMQPLEEKDVLEIVISHAAHDDIRRRLDQYGVFDKQLFPDLDGIAKWLKYRVFEINGMT</sequence>
<dbReference type="SMART" id="SM00901">
    <property type="entry name" value="FRG"/>
    <property type="match status" value="1"/>
</dbReference>
<keyword evidence="3" id="KW-1185">Reference proteome</keyword>
<reference evidence="2 3" key="1">
    <citation type="submission" date="2019-07" db="EMBL/GenBank/DDBJ databases">
        <title>The pathways for chlorine oxyanion respiration interact through the shared metabolite chlorate.</title>
        <authorList>
            <person name="Barnum T.P."/>
            <person name="Cheng Y."/>
            <person name="Hill K.A."/>
            <person name="Lucas L.N."/>
            <person name="Carlson H.K."/>
            <person name="Coates J.D."/>
        </authorList>
    </citation>
    <scope>NUCLEOTIDE SEQUENCE [LARGE SCALE GENOMIC DNA]</scope>
    <source>
        <strain evidence="2 3">SFB-3</strain>
    </source>
</reference>
<evidence type="ECO:0000313" key="3">
    <source>
        <dbReference type="Proteomes" id="UP000319502"/>
    </source>
</evidence>
<evidence type="ECO:0000259" key="1">
    <source>
        <dbReference type="SMART" id="SM00901"/>
    </source>
</evidence>
<dbReference type="OrthoDB" id="9816036at2"/>
<dbReference type="InterPro" id="IPR014966">
    <property type="entry name" value="FRG-dom"/>
</dbReference>